<gene>
    <name evidence="1" type="ORF">CSSPJE1EN2_LOCUS10395</name>
</gene>
<accession>A0ABP1AXT8</accession>
<dbReference type="Proteomes" id="UP001497522">
    <property type="component" value="Chromosome 17"/>
</dbReference>
<keyword evidence="2" id="KW-1185">Reference proteome</keyword>
<protein>
    <submittedName>
        <fullName evidence="1">Uncharacterized protein</fullName>
    </submittedName>
</protein>
<sequence length="131" mass="14405">MERFTKLRLICVAWRRLQENASSMILPVSCAMVDNPRVGGIKVCVELVDEIAATEEDVQQGGVMAALTSVAVVITMASLSPSLALCEEEQQREASTHCVSKQTKQQQPWRAHLSPIRVSGIRVLGRSTDQK</sequence>
<proteinExistence type="predicted"/>
<reference evidence="1" key="1">
    <citation type="submission" date="2024-03" db="EMBL/GenBank/DDBJ databases">
        <authorList>
            <consortium name="ELIXIR-Norway"/>
            <consortium name="Elixir Norway"/>
        </authorList>
    </citation>
    <scope>NUCLEOTIDE SEQUENCE</scope>
</reference>
<name>A0ABP1AXT8_9BRYO</name>
<organism evidence="1 2">
    <name type="scientific">Sphagnum jensenii</name>
    <dbReference type="NCBI Taxonomy" id="128206"/>
    <lineage>
        <taxon>Eukaryota</taxon>
        <taxon>Viridiplantae</taxon>
        <taxon>Streptophyta</taxon>
        <taxon>Embryophyta</taxon>
        <taxon>Bryophyta</taxon>
        <taxon>Sphagnophytina</taxon>
        <taxon>Sphagnopsida</taxon>
        <taxon>Sphagnales</taxon>
        <taxon>Sphagnaceae</taxon>
        <taxon>Sphagnum</taxon>
    </lineage>
</organism>
<evidence type="ECO:0000313" key="2">
    <source>
        <dbReference type="Proteomes" id="UP001497522"/>
    </source>
</evidence>
<evidence type="ECO:0000313" key="1">
    <source>
        <dbReference type="EMBL" id="CAK9867400.1"/>
    </source>
</evidence>
<dbReference type="EMBL" id="OZ023718">
    <property type="protein sequence ID" value="CAK9867400.1"/>
    <property type="molecule type" value="Genomic_DNA"/>
</dbReference>